<dbReference type="GO" id="GO:0005737">
    <property type="term" value="C:cytoplasm"/>
    <property type="evidence" value="ECO:0007669"/>
    <property type="project" value="TreeGrafter"/>
</dbReference>
<accession>A0A6A4VFM0</accession>
<feature type="region of interest" description="Disordered" evidence="1">
    <location>
        <begin position="27"/>
        <end position="78"/>
    </location>
</feature>
<evidence type="ECO:0000259" key="2">
    <source>
        <dbReference type="PROSITE" id="PS50031"/>
    </source>
</evidence>
<evidence type="ECO:0000313" key="4">
    <source>
        <dbReference type="EMBL" id="KAF0291949.1"/>
    </source>
</evidence>
<comment type="caution">
    <text evidence="4">The sequence shown here is derived from an EMBL/GenBank/DDBJ whole genome shotgun (WGS) entry which is preliminary data.</text>
</comment>
<dbReference type="InterPro" id="IPR000261">
    <property type="entry name" value="EH_dom"/>
</dbReference>
<feature type="region of interest" description="Disordered" evidence="1">
    <location>
        <begin position="306"/>
        <end position="365"/>
    </location>
</feature>
<organism evidence="4 5">
    <name type="scientific">Amphibalanus amphitrite</name>
    <name type="common">Striped barnacle</name>
    <name type="synonym">Balanus amphitrite</name>
    <dbReference type="NCBI Taxonomy" id="1232801"/>
    <lineage>
        <taxon>Eukaryota</taxon>
        <taxon>Metazoa</taxon>
        <taxon>Ecdysozoa</taxon>
        <taxon>Arthropoda</taxon>
        <taxon>Crustacea</taxon>
        <taxon>Multicrustacea</taxon>
        <taxon>Cirripedia</taxon>
        <taxon>Thoracica</taxon>
        <taxon>Thoracicalcarea</taxon>
        <taxon>Balanomorpha</taxon>
        <taxon>Balanoidea</taxon>
        <taxon>Balanidae</taxon>
        <taxon>Amphibalaninae</taxon>
        <taxon>Amphibalanus</taxon>
    </lineage>
</organism>
<feature type="domain" description="EH" evidence="2">
    <location>
        <begin position="111"/>
        <end position="200"/>
    </location>
</feature>
<evidence type="ECO:0000313" key="5">
    <source>
        <dbReference type="Proteomes" id="UP000440578"/>
    </source>
</evidence>
<feature type="compositionally biased region" description="Pro residues" evidence="1">
    <location>
        <begin position="331"/>
        <end position="340"/>
    </location>
</feature>
<name>A0A6A4VFM0_AMPAM</name>
<dbReference type="Proteomes" id="UP000440578">
    <property type="component" value="Unassembled WGS sequence"/>
</dbReference>
<dbReference type="AlphaFoldDB" id="A0A6A4VFM0"/>
<evidence type="ECO:0000256" key="1">
    <source>
        <dbReference type="SAM" id="MobiDB-lite"/>
    </source>
</evidence>
<dbReference type="InterPro" id="IPR002048">
    <property type="entry name" value="EF_hand_dom"/>
</dbReference>
<dbReference type="PANTHER" id="PTHR11216:SF174">
    <property type="entry name" value="GH06923P"/>
    <property type="match status" value="1"/>
</dbReference>
<dbReference type="OrthoDB" id="6162910at2759"/>
<feature type="region of interest" description="Disordered" evidence="1">
    <location>
        <begin position="205"/>
        <end position="261"/>
    </location>
</feature>
<dbReference type="EMBL" id="VIIS01001847">
    <property type="protein sequence ID" value="KAF0291949.1"/>
    <property type="molecule type" value="Genomic_DNA"/>
</dbReference>
<dbReference type="Gene3D" id="1.10.238.10">
    <property type="entry name" value="EF-hand"/>
    <property type="match status" value="1"/>
</dbReference>
<dbReference type="CDD" id="cd00052">
    <property type="entry name" value="EH"/>
    <property type="match status" value="1"/>
</dbReference>
<dbReference type="Pfam" id="PF12763">
    <property type="entry name" value="EH"/>
    <property type="match status" value="1"/>
</dbReference>
<feature type="region of interest" description="Disordered" evidence="1">
    <location>
        <begin position="1"/>
        <end position="20"/>
    </location>
</feature>
<dbReference type="GO" id="GO:0016197">
    <property type="term" value="P:endosomal transport"/>
    <property type="evidence" value="ECO:0007669"/>
    <property type="project" value="TreeGrafter"/>
</dbReference>
<dbReference type="GO" id="GO:0005509">
    <property type="term" value="F:calcium ion binding"/>
    <property type="evidence" value="ECO:0007669"/>
    <property type="project" value="InterPro"/>
</dbReference>
<evidence type="ECO:0000259" key="3">
    <source>
        <dbReference type="PROSITE" id="PS50222"/>
    </source>
</evidence>
<sequence length="365" mass="38551">MDKDMNLIKSPDLINLNDTDTDAEIQYKSLDATNGDATADTDEPRLSGDSPSASSPASDSPKPSRQGHVHWRTAHSDEHRQLLATEGESSDRHSSEDEEDEVDVWTVTAEQRQYYVQQFVTLQPDTAALLPGHTAKAFFEKSKLPVTALSKIWNLSDVTRDGCLCLEEFVTAMHLVVLRRNRIEVPDQLPPQLVPKVPAAAAVAAAPRTAEAPPPAPATTAPATATAPAPAPAAPAPAAAAAAPPPPVTAAAPSQLTSPKGKEWTKFVESPMSNISSPGIKPVNFDFHKSAVEQNPQILHPVAVKGTREEHPAGRPPVGSDSELSDEVDAPAPPPPPPPAALAGRPTARKALRHCEWGTGGLVGG</sequence>
<dbReference type="PANTHER" id="PTHR11216">
    <property type="entry name" value="EH DOMAIN"/>
    <property type="match status" value="1"/>
</dbReference>
<dbReference type="GO" id="GO:0006897">
    <property type="term" value="P:endocytosis"/>
    <property type="evidence" value="ECO:0007669"/>
    <property type="project" value="TreeGrafter"/>
</dbReference>
<dbReference type="SMART" id="SM00027">
    <property type="entry name" value="EH"/>
    <property type="match status" value="1"/>
</dbReference>
<feature type="compositionally biased region" description="Low complexity" evidence="1">
    <location>
        <begin position="47"/>
        <end position="64"/>
    </location>
</feature>
<dbReference type="PROSITE" id="PS50031">
    <property type="entry name" value="EH"/>
    <property type="match status" value="1"/>
</dbReference>
<proteinExistence type="predicted"/>
<feature type="domain" description="EF-hand" evidence="3">
    <location>
        <begin position="144"/>
        <end position="179"/>
    </location>
</feature>
<dbReference type="GO" id="GO:0005886">
    <property type="term" value="C:plasma membrane"/>
    <property type="evidence" value="ECO:0007669"/>
    <property type="project" value="TreeGrafter"/>
</dbReference>
<dbReference type="SUPFAM" id="SSF47473">
    <property type="entry name" value="EF-hand"/>
    <property type="match status" value="1"/>
</dbReference>
<dbReference type="PROSITE" id="PS50222">
    <property type="entry name" value="EF_HAND_2"/>
    <property type="match status" value="1"/>
</dbReference>
<dbReference type="InterPro" id="IPR011992">
    <property type="entry name" value="EF-hand-dom_pair"/>
</dbReference>
<feature type="compositionally biased region" description="Low complexity" evidence="1">
    <location>
        <begin position="218"/>
        <end position="228"/>
    </location>
</feature>
<reference evidence="4 5" key="1">
    <citation type="submission" date="2019-07" db="EMBL/GenBank/DDBJ databases">
        <title>Draft genome assembly of a fouling barnacle, Amphibalanus amphitrite (Darwin, 1854): The first reference genome for Thecostraca.</title>
        <authorList>
            <person name="Kim W."/>
        </authorList>
    </citation>
    <scope>NUCLEOTIDE SEQUENCE [LARGE SCALE GENOMIC DNA]</scope>
    <source>
        <strain evidence="4">SNU_AA5</strain>
        <tissue evidence="4">Soma without cirri and trophi</tissue>
    </source>
</reference>
<gene>
    <name evidence="4" type="primary">REPS1</name>
    <name evidence="4" type="ORF">FJT64_010010</name>
</gene>
<keyword evidence="5" id="KW-1185">Reference proteome</keyword>
<protein>
    <submittedName>
        <fullName evidence="4">RalBP1-associated Eps domain-containing protein 1</fullName>
    </submittedName>
</protein>